<dbReference type="InterPro" id="IPR012934">
    <property type="entry name" value="Znf_AD"/>
</dbReference>
<dbReference type="PROSITE" id="PS00028">
    <property type="entry name" value="ZINC_FINGER_C2H2_1"/>
    <property type="match status" value="9"/>
</dbReference>
<reference evidence="16 17" key="2">
    <citation type="journal article" date="2018" name="Elife">
        <title>Firefly genomes illuminate parallel origins of bioluminescence in beetles.</title>
        <authorList>
            <person name="Fallon T.R."/>
            <person name="Lower S.E."/>
            <person name="Chang C.H."/>
            <person name="Bessho-Uehara M."/>
            <person name="Martin G.J."/>
            <person name="Bewick A.J."/>
            <person name="Behringer M."/>
            <person name="Debat H.J."/>
            <person name="Wong I."/>
            <person name="Day J.C."/>
            <person name="Suvorov A."/>
            <person name="Silva C.J."/>
            <person name="Stanger-Hall K.F."/>
            <person name="Hall D.W."/>
            <person name="Schmitz R.J."/>
            <person name="Nelson D.R."/>
            <person name="Lewis S.M."/>
            <person name="Shigenobu S."/>
            <person name="Bybee S.M."/>
            <person name="Larracuente A.M."/>
            <person name="Oba Y."/>
            <person name="Weng J.K."/>
        </authorList>
    </citation>
    <scope>NUCLEOTIDE SEQUENCE [LARGE SCALE GENOMIC DNA]</scope>
    <source>
        <strain evidence="16">1611_PpyrPB1</strain>
        <tissue evidence="16">Whole body</tissue>
    </source>
</reference>
<evidence type="ECO:0008006" key="18">
    <source>
        <dbReference type="Google" id="ProtNLM"/>
    </source>
</evidence>
<keyword evidence="3 12" id="KW-0479">Metal-binding</keyword>
<gene>
    <name evidence="16" type="ORF">PPYR_11506</name>
</gene>
<dbReference type="GO" id="GO:0005634">
    <property type="term" value="C:nucleus"/>
    <property type="evidence" value="ECO:0007669"/>
    <property type="project" value="UniProtKB-SubCell"/>
</dbReference>
<reference evidence="15" key="1">
    <citation type="journal article" date="2016" name="Sci. Rep.">
        <title>Molecular characterization of firefly nuptial gifts: a multi-omics approach sheds light on postcopulatory sexual selection.</title>
        <authorList>
            <person name="Al-Wathiqui N."/>
            <person name="Fallon T.R."/>
            <person name="South A."/>
            <person name="Weng J.K."/>
            <person name="Lewis S.M."/>
        </authorList>
    </citation>
    <scope>NUCLEOTIDE SEQUENCE</scope>
</reference>
<keyword evidence="8" id="KW-0238">DNA-binding</keyword>
<evidence type="ECO:0000256" key="3">
    <source>
        <dbReference type="ARBA" id="ARBA00022723"/>
    </source>
</evidence>
<dbReference type="FunFam" id="3.30.160.60:FF:001506">
    <property type="entry name" value="Zinc finger protein"/>
    <property type="match status" value="1"/>
</dbReference>
<dbReference type="GO" id="GO:0008270">
    <property type="term" value="F:zinc ion binding"/>
    <property type="evidence" value="ECO:0007669"/>
    <property type="project" value="UniProtKB-UniRule"/>
</dbReference>
<dbReference type="SMART" id="SM00355">
    <property type="entry name" value="ZnF_C2H2"/>
    <property type="match status" value="11"/>
</dbReference>
<evidence type="ECO:0000259" key="13">
    <source>
        <dbReference type="PROSITE" id="PS50157"/>
    </source>
</evidence>
<feature type="domain" description="C2H2-type" evidence="13">
    <location>
        <begin position="255"/>
        <end position="277"/>
    </location>
</feature>
<sequence>MSVLQGMLQLLEEKKFFLNYKDFNVTISKFPNMCRTCLKEGENKPIVGTNYEEKSVCDLLQLYTSTKVHLDDGLPQTICRNCLTDLFRMHSFVQKCQQSDVILRYLRDISSKHFAEDEMIKSEKTTDVFSPDQDYSISESRVRVEEERVKVSQRKCKKDLISEKKGSTPYNCSTCKEAFHTYKLLKAHCKLSQHFDIRKHPCTVCAKVFTNSKLKQHMRAHTKERPYKCKICLRGFSMSGNLKRHMMTHTGERPHVCEVCGKGFIQSTTLHNHKKTHIKGEIIEGDSNYICSHCGRGFKRLTRYNTHLLKHNSKIVNNQKSIMEQSANFECTFCKRTYKTKHLLKAHQLTHGEKSFLCSDCGKGFVTKAALQSHLKVHTGEKPYTCNICSKSFAHVASFEAHLLIHTGQKPYNCDICKKAFTQLSHLKYHMRTHSGERPYICQYCSKSFALKGNLTVHVRTHTGETPHVCPICERGFYDSSSMKKHKRRHVENGLVKVSFSSASTVNSETDNVTNVTYNSI</sequence>
<feature type="domain" description="C2H2-type" evidence="13">
    <location>
        <begin position="412"/>
        <end position="439"/>
    </location>
</feature>
<feature type="domain" description="C2H2-type" evidence="13">
    <location>
        <begin position="200"/>
        <end position="226"/>
    </location>
</feature>
<keyword evidence="9" id="KW-0804">Transcription</keyword>
<name>A0A1Y1K1M3_PHOPY</name>
<dbReference type="OrthoDB" id="6077919at2759"/>
<evidence type="ECO:0000256" key="8">
    <source>
        <dbReference type="ARBA" id="ARBA00023125"/>
    </source>
</evidence>
<evidence type="ECO:0000259" key="14">
    <source>
        <dbReference type="PROSITE" id="PS51915"/>
    </source>
</evidence>
<keyword evidence="4" id="KW-0677">Repeat</keyword>
<dbReference type="EMBL" id="VVIM01000008">
    <property type="protein sequence ID" value="KAB0794667.1"/>
    <property type="molecule type" value="Genomic_DNA"/>
</dbReference>
<comment type="similarity">
    <text evidence="2">Belongs to the krueppel C2H2-type zinc-finger protein family.</text>
</comment>
<feature type="binding site" evidence="12">
    <location>
        <position position="34"/>
    </location>
    <ligand>
        <name>Zn(2+)</name>
        <dbReference type="ChEBI" id="CHEBI:29105"/>
    </ligand>
</feature>
<evidence type="ECO:0000256" key="6">
    <source>
        <dbReference type="ARBA" id="ARBA00022833"/>
    </source>
</evidence>
<feature type="binding site" evidence="12">
    <location>
        <position position="37"/>
    </location>
    <ligand>
        <name>Zn(2+)</name>
        <dbReference type="ChEBI" id="CHEBI:29105"/>
    </ligand>
</feature>
<evidence type="ECO:0000313" key="17">
    <source>
        <dbReference type="Proteomes" id="UP000327044"/>
    </source>
</evidence>
<dbReference type="GO" id="GO:0000981">
    <property type="term" value="F:DNA-binding transcription factor activity, RNA polymerase II-specific"/>
    <property type="evidence" value="ECO:0007669"/>
    <property type="project" value="TreeGrafter"/>
</dbReference>
<dbReference type="InterPro" id="IPR013087">
    <property type="entry name" value="Znf_C2H2_type"/>
</dbReference>
<feature type="domain" description="C2H2-type" evidence="13">
    <location>
        <begin position="468"/>
        <end position="490"/>
    </location>
</feature>
<evidence type="ECO:0000256" key="7">
    <source>
        <dbReference type="ARBA" id="ARBA00023015"/>
    </source>
</evidence>
<dbReference type="EMBL" id="GEZM01098062">
    <property type="protein sequence ID" value="JAV54000.1"/>
    <property type="molecule type" value="Transcribed_RNA"/>
</dbReference>
<dbReference type="SMART" id="SM00868">
    <property type="entry name" value="zf-AD"/>
    <property type="match status" value="1"/>
</dbReference>
<feature type="domain" description="C2H2-type" evidence="13">
    <location>
        <begin position="227"/>
        <end position="254"/>
    </location>
</feature>
<evidence type="ECO:0000256" key="5">
    <source>
        <dbReference type="ARBA" id="ARBA00022771"/>
    </source>
</evidence>
<feature type="domain" description="C2H2-type" evidence="13">
    <location>
        <begin position="440"/>
        <end position="467"/>
    </location>
</feature>
<evidence type="ECO:0000256" key="10">
    <source>
        <dbReference type="ARBA" id="ARBA00023242"/>
    </source>
</evidence>
<accession>A0A1Y1K1M3</accession>
<evidence type="ECO:0000313" key="15">
    <source>
        <dbReference type="EMBL" id="JAV54000.1"/>
    </source>
</evidence>
<dbReference type="FunFam" id="3.30.160.60:FF:000130">
    <property type="entry name" value="Spalt-like transcription factor 4"/>
    <property type="match status" value="1"/>
</dbReference>
<protein>
    <recommendedName>
        <fullName evidence="18">Protein krueppel</fullName>
    </recommendedName>
</protein>
<dbReference type="FunFam" id="3.30.160.60:FF:000110">
    <property type="entry name" value="Zinc finger protein-like"/>
    <property type="match status" value="1"/>
</dbReference>
<feature type="binding site" evidence="12">
    <location>
        <position position="79"/>
    </location>
    <ligand>
        <name>Zn(2+)</name>
        <dbReference type="ChEBI" id="CHEBI:29105"/>
    </ligand>
</feature>
<dbReference type="InParanoid" id="A0A1Y1K1M3"/>
<feature type="domain" description="C2H2-type" evidence="13">
    <location>
        <begin position="384"/>
        <end position="411"/>
    </location>
</feature>
<dbReference type="FunFam" id="3.30.160.60:FF:002455">
    <property type="entry name" value="FI03704p"/>
    <property type="match status" value="1"/>
</dbReference>
<dbReference type="SUPFAM" id="SSF57667">
    <property type="entry name" value="beta-beta-alpha zinc fingers"/>
    <property type="match status" value="4"/>
</dbReference>
<dbReference type="FunFam" id="3.30.160.60:FF:000446">
    <property type="entry name" value="Zinc finger protein"/>
    <property type="match status" value="1"/>
</dbReference>
<evidence type="ECO:0000256" key="11">
    <source>
        <dbReference type="PROSITE-ProRule" id="PRU00042"/>
    </source>
</evidence>
<evidence type="ECO:0000256" key="9">
    <source>
        <dbReference type="ARBA" id="ARBA00023163"/>
    </source>
</evidence>
<comment type="subcellular location">
    <subcellularLocation>
        <location evidence="1">Nucleus</location>
    </subcellularLocation>
</comment>
<evidence type="ECO:0000313" key="16">
    <source>
        <dbReference type="EMBL" id="KAB0794667.1"/>
    </source>
</evidence>
<dbReference type="FunFam" id="3.30.160.60:FF:000624">
    <property type="entry name" value="zinc finger protein 697"/>
    <property type="match status" value="1"/>
</dbReference>
<feature type="domain" description="C2H2-type" evidence="13">
    <location>
        <begin position="170"/>
        <end position="199"/>
    </location>
</feature>
<dbReference type="PROSITE" id="PS50157">
    <property type="entry name" value="ZINC_FINGER_C2H2_2"/>
    <property type="match status" value="11"/>
</dbReference>
<keyword evidence="7" id="KW-0805">Transcription regulation</keyword>
<feature type="domain" description="C2H2-type" evidence="13">
    <location>
        <begin position="329"/>
        <end position="356"/>
    </location>
</feature>
<dbReference type="Pfam" id="PF07776">
    <property type="entry name" value="zf-AD"/>
    <property type="match status" value="1"/>
</dbReference>
<keyword evidence="5 11" id="KW-0863">Zinc-finger</keyword>
<dbReference type="PANTHER" id="PTHR24394">
    <property type="entry name" value="ZINC FINGER PROTEIN"/>
    <property type="match status" value="1"/>
</dbReference>
<feature type="domain" description="C2H2-type" evidence="13">
    <location>
        <begin position="289"/>
        <end position="314"/>
    </location>
</feature>
<dbReference type="InterPro" id="IPR036236">
    <property type="entry name" value="Znf_C2H2_sf"/>
</dbReference>
<dbReference type="SUPFAM" id="SSF57716">
    <property type="entry name" value="Glucocorticoid receptor-like (DNA-binding domain)"/>
    <property type="match status" value="1"/>
</dbReference>
<feature type="domain" description="ZAD" evidence="14">
    <location>
        <begin position="32"/>
        <end position="106"/>
    </location>
</feature>
<evidence type="ECO:0000256" key="1">
    <source>
        <dbReference type="ARBA" id="ARBA00004123"/>
    </source>
</evidence>
<keyword evidence="6 12" id="KW-0862">Zinc</keyword>
<dbReference type="Proteomes" id="UP000327044">
    <property type="component" value="Unassembled WGS sequence"/>
</dbReference>
<dbReference type="Pfam" id="PF00096">
    <property type="entry name" value="zf-C2H2"/>
    <property type="match status" value="9"/>
</dbReference>
<proteinExistence type="inferred from homology"/>
<feature type="binding site" evidence="12">
    <location>
        <position position="82"/>
    </location>
    <ligand>
        <name>Zn(2+)</name>
        <dbReference type="ChEBI" id="CHEBI:29105"/>
    </ligand>
</feature>
<evidence type="ECO:0000256" key="2">
    <source>
        <dbReference type="ARBA" id="ARBA00006991"/>
    </source>
</evidence>
<evidence type="ECO:0000256" key="12">
    <source>
        <dbReference type="PROSITE-ProRule" id="PRU01263"/>
    </source>
</evidence>
<dbReference type="GO" id="GO:0003677">
    <property type="term" value="F:DNA binding"/>
    <property type="evidence" value="ECO:0007669"/>
    <property type="project" value="UniProtKB-KW"/>
</dbReference>
<dbReference type="AlphaFoldDB" id="A0A1Y1K1M3"/>
<keyword evidence="17" id="KW-1185">Reference proteome</keyword>
<reference evidence="16" key="3">
    <citation type="submission" date="2019-08" db="EMBL/GenBank/DDBJ databases">
        <authorList>
            <consortium name="Photinus pyralis genome working group"/>
            <person name="Fallon T.R."/>
            <person name="Sander Lower S.E."/>
            <person name="Weng J.-K."/>
        </authorList>
    </citation>
    <scope>NUCLEOTIDE SEQUENCE</scope>
    <source>
        <strain evidence="16">1611_PpyrPB1</strain>
        <tissue evidence="16">Whole body</tissue>
    </source>
</reference>
<dbReference type="Gene3D" id="3.40.1800.20">
    <property type="match status" value="1"/>
</dbReference>
<dbReference type="PANTHER" id="PTHR24394:SF29">
    <property type="entry name" value="MYONEURIN"/>
    <property type="match status" value="1"/>
</dbReference>
<organism evidence="15">
    <name type="scientific">Photinus pyralis</name>
    <name type="common">Common eastern firefly</name>
    <name type="synonym">Lampyris pyralis</name>
    <dbReference type="NCBI Taxonomy" id="7054"/>
    <lineage>
        <taxon>Eukaryota</taxon>
        <taxon>Metazoa</taxon>
        <taxon>Ecdysozoa</taxon>
        <taxon>Arthropoda</taxon>
        <taxon>Hexapoda</taxon>
        <taxon>Insecta</taxon>
        <taxon>Pterygota</taxon>
        <taxon>Neoptera</taxon>
        <taxon>Endopterygota</taxon>
        <taxon>Coleoptera</taxon>
        <taxon>Polyphaga</taxon>
        <taxon>Elateriformia</taxon>
        <taxon>Elateroidea</taxon>
        <taxon>Lampyridae</taxon>
        <taxon>Lampyrinae</taxon>
        <taxon>Photinus</taxon>
    </lineage>
</organism>
<keyword evidence="10" id="KW-0539">Nucleus</keyword>
<dbReference type="PROSITE" id="PS51915">
    <property type="entry name" value="ZAD"/>
    <property type="match status" value="1"/>
</dbReference>
<evidence type="ECO:0000256" key="4">
    <source>
        <dbReference type="ARBA" id="ARBA00022737"/>
    </source>
</evidence>
<feature type="domain" description="C2H2-type" evidence="13">
    <location>
        <begin position="356"/>
        <end position="383"/>
    </location>
</feature>
<dbReference type="Gene3D" id="3.30.160.60">
    <property type="entry name" value="Classic Zinc Finger"/>
    <property type="match status" value="9"/>
</dbReference>
<dbReference type="FunFam" id="3.30.160.60:FF:001235">
    <property type="entry name" value="Si:ch211-119o8.6"/>
    <property type="match status" value="1"/>
</dbReference>